<dbReference type="EMBL" id="ARYL01000032">
    <property type="protein sequence ID" value="KDA01240.1"/>
    <property type="molecule type" value="Genomic_DNA"/>
</dbReference>
<comment type="caution">
    <text evidence="2">The sequence shown here is derived from an EMBL/GenBank/DDBJ whole genome shotgun (WGS) entry which is preliminary data.</text>
</comment>
<dbReference type="InterPro" id="IPR001173">
    <property type="entry name" value="Glyco_trans_2-like"/>
</dbReference>
<protein>
    <submittedName>
        <fullName evidence="2">Family 2 glycosyl transferase</fullName>
    </submittedName>
</protein>
<organism evidence="2 3">
    <name type="scientific">Hyphomonas oceanitis SCH89</name>
    <dbReference type="NCBI Taxonomy" id="1280953"/>
    <lineage>
        <taxon>Bacteria</taxon>
        <taxon>Pseudomonadati</taxon>
        <taxon>Pseudomonadota</taxon>
        <taxon>Alphaproteobacteria</taxon>
        <taxon>Hyphomonadales</taxon>
        <taxon>Hyphomonadaceae</taxon>
        <taxon>Hyphomonas</taxon>
    </lineage>
</organism>
<dbReference type="PATRIC" id="fig|1280953.3.peg.3283"/>
<dbReference type="PANTHER" id="PTHR43685:SF2">
    <property type="entry name" value="GLYCOSYLTRANSFERASE 2-LIKE DOMAIN-CONTAINING PROTEIN"/>
    <property type="match status" value="1"/>
</dbReference>
<dbReference type="InterPro" id="IPR029044">
    <property type="entry name" value="Nucleotide-diphossugar_trans"/>
</dbReference>
<feature type="domain" description="Glycosyltransferase 2-like" evidence="1">
    <location>
        <begin position="12"/>
        <end position="172"/>
    </location>
</feature>
<proteinExistence type="predicted"/>
<dbReference type="Proteomes" id="UP000024942">
    <property type="component" value="Unassembled WGS sequence"/>
</dbReference>
<dbReference type="SUPFAM" id="SSF53448">
    <property type="entry name" value="Nucleotide-diphospho-sugar transferases"/>
    <property type="match status" value="1"/>
</dbReference>
<sequence length="408" mass="46086">MSEQNMTSNNVTVLIPTFNRSGFLVESIESLLAQTWPIHKIIVINDGSNDDTLEVLKAYEGRVDVISKPNGGKAAALNMALELVSDGLVWIFDDDDLALPDGLATLMKVLLNAPDANMAYGRHERFTVDTMGAVRILGDGYWRDCESDEFLAATLEDMFAHQPGMIVRKELYDMVGPFDENLVRSQDYDMLIRLARVATPVSTEDYIFRQRIHDGVRGTKENQVDFEAMSSSWAQFDKIIFRSIHPQLKLSEYLGKGKKVHNQASKRHALIRRSAVMARKKLWSHTMDDLREAAATSDEPLTPSEITALRRALASKYGCDEVLKDPKLVDELCKLAMSSEIGSQIVASLARGLRWRVRSALFSENRWNSVRYFLLMNKLGKASSIFSKRYQHEAAASMRLFQKVDRSK</sequence>
<dbReference type="GO" id="GO:0016740">
    <property type="term" value="F:transferase activity"/>
    <property type="evidence" value="ECO:0007669"/>
    <property type="project" value="UniProtKB-KW"/>
</dbReference>
<dbReference type="InterPro" id="IPR050834">
    <property type="entry name" value="Glycosyltransf_2"/>
</dbReference>
<reference evidence="2 3" key="1">
    <citation type="journal article" date="2014" name="Antonie Van Leeuwenhoek">
        <title>Hyphomonas beringensis sp. nov. and Hyphomonas chukchiensis sp. nov., isolated from surface seawater of the Bering Sea and Chukchi Sea.</title>
        <authorList>
            <person name="Li C."/>
            <person name="Lai Q."/>
            <person name="Li G."/>
            <person name="Dong C."/>
            <person name="Wang J."/>
            <person name="Liao Y."/>
            <person name="Shao Z."/>
        </authorList>
    </citation>
    <scope>NUCLEOTIDE SEQUENCE [LARGE SCALE GENOMIC DNA]</scope>
    <source>
        <strain evidence="2 3">SCH89</strain>
    </source>
</reference>
<keyword evidence="3" id="KW-1185">Reference proteome</keyword>
<evidence type="ECO:0000259" key="1">
    <source>
        <dbReference type="Pfam" id="PF00535"/>
    </source>
</evidence>
<dbReference type="eggNOG" id="COG1216">
    <property type="taxonomic scope" value="Bacteria"/>
</dbReference>
<dbReference type="STRING" id="1280953.HOC_16381"/>
<evidence type="ECO:0000313" key="3">
    <source>
        <dbReference type="Proteomes" id="UP000024942"/>
    </source>
</evidence>
<dbReference type="Gene3D" id="3.90.550.10">
    <property type="entry name" value="Spore Coat Polysaccharide Biosynthesis Protein SpsA, Chain A"/>
    <property type="match status" value="1"/>
</dbReference>
<accession>A0A059G3T4</accession>
<dbReference type="Pfam" id="PF00535">
    <property type="entry name" value="Glycos_transf_2"/>
    <property type="match status" value="1"/>
</dbReference>
<dbReference type="AlphaFoldDB" id="A0A059G3T4"/>
<keyword evidence="2" id="KW-0808">Transferase</keyword>
<evidence type="ECO:0000313" key="2">
    <source>
        <dbReference type="EMBL" id="KDA01240.1"/>
    </source>
</evidence>
<dbReference type="PANTHER" id="PTHR43685">
    <property type="entry name" value="GLYCOSYLTRANSFERASE"/>
    <property type="match status" value="1"/>
</dbReference>
<gene>
    <name evidence="2" type="ORF">HOC_16381</name>
</gene>
<name>A0A059G3T4_9PROT</name>